<comment type="caution">
    <text evidence="3">The sequence shown here is derived from an EMBL/GenBank/DDBJ whole genome shotgun (WGS) entry which is preliminary data.</text>
</comment>
<dbReference type="RefSeq" id="WP_188897819.1">
    <property type="nucleotide sequence ID" value="NZ_BMMZ01000015.1"/>
</dbReference>
<sequence>MPTSRGSRSSGPGRRPATGQGGLRGTGARPGERTSRSRVGSRRPGATRKPASAPTASEETGPTIVREESRVTGAARQRASVTSRAIALAVVLLILTISYASSLRVYFNQRQQLAQTRQQIIRSQADINSLSDEISRWNDPDYVRTQARIRLGWVLPGERGYRVVDANGKPISGDTEIAGNSQPRPTPKTPWYSKLMGSVDAADHPQPAKPDPGEAPPITKNSKPDDSGPTGSGKPTSKPTG</sequence>
<gene>
    <name evidence="3" type="ORF">GCM10011575_43690</name>
</gene>
<proteinExistence type="predicted"/>
<organism evidence="3 4">
    <name type="scientific">Microlunatus endophyticus</name>
    <dbReference type="NCBI Taxonomy" id="1716077"/>
    <lineage>
        <taxon>Bacteria</taxon>
        <taxon>Bacillati</taxon>
        <taxon>Actinomycetota</taxon>
        <taxon>Actinomycetes</taxon>
        <taxon>Propionibacteriales</taxon>
        <taxon>Propionibacteriaceae</taxon>
        <taxon>Microlunatus</taxon>
    </lineage>
</organism>
<keyword evidence="4" id="KW-1185">Reference proteome</keyword>
<feature type="region of interest" description="Disordered" evidence="1">
    <location>
        <begin position="166"/>
        <end position="241"/>
    </location>
</feature>
<dbReference type="Pfam" id="PF04977">
    <property type="entry name" value="DivIC"/>
    <property type="match status" value="1"/>
</dbReference>
<accession>A0A917SGA5</accession>
<evidence type="ECO:0000313" key="4">
    <source>
        <dbReference type="Proteomes" id="UP000613840"/>
    </source>
</evidence>
<evidence type="ECO:0008006" key="5">
    <source>
        <dbReference type="Google" id="ProtNLM"/>
    </source>
</evidence>
<keyword evidence="2" id="KW-0812">Transmembrane</keyword>
<keyword evidence="2" id="KW-1133">Transmembrane helix</keyword>
<dbReference type="EMBL" id="BMMZ01000015">
    <property type="protein sequence ID" value="GGL80648.1"/>
    <property type="molecule type" value="Genomic_DNA"/>
</dbReference>
<evidence type="ECO:0000256" key="2">
    <source>
        <dbReference type="SAM" id="Phobius"/>
    </source>
</evidence>
<reference evidence="3" key="1">
    <citation type="journal article" date="2014" name="Int. J. Syst. Evol. Microbiol.">
        <title>Complete genome sequence of Corynebacterium casei LMG S-19264T (=DSM 44701T), isolated from a smear-ripened cheese.</title>
        <authorList>
            <consortium name="US DOE Joint Genome Institute (JGI-PGF)"/>
            <person name="Walter F."/>
            <person name="Albersmeier A."/>
            <person name="Kalinowski J."/>
            <person name="Ruckert C."/>
        </authorList>
    </citation>
    <scope>NUCLEOTIDE SEQUENCE</scope>
    <source>
        <strain evidence="3">CGMCC 4.7306</strain>
    </source>
</reference>
<protein>
    <recommendedName>
        <fullName evidence="5">Cell division protein FtsB</fullName>
    </recommendedName>
</protein>
<evidence type="ECO:0000313" key="3">
    <source>
        <dbReference type="EMBL" id="GGL80648.1"/>
    </source>
</evidence>
<dbReference type="InterPro" id="IPR007060">
    <property type="entry name" value="FtsL/DivIC"/>
</dbReference>
<dbReference type="Proteomes" id="UP000613840">
    <property type="component" value="Unassembled WGS sequence"/>
</dbReference>
<feature type="region of interest" description="Disordered" evidence="1">
    <location>
        <begin position="1"/>
        <end position="78"/>
    </location>
</feature>
<feature type="compositionally biased region" description="Low complexity" evidence="1">
    <location>
        <begin position="1"/>
        <end position="16"/>
    </location>
</feature>
<reference evidence="3" key="2">
    <citation type="submission" date="2020-09" db="EMBL/GenBank/DDBJ databases">
        <authorList>
            <person name="Sun Q."/>
            <person name="Zhou Y."/>
        </authorList>
    </citation>
    <scope>NUCLEOTIDE SEQUENCE</scope>
    <source>
        <strain evidence="3">CGMCC 4.7306</strain>
    </source>
</reference>
<evidence type="ECO:0000256" key="1">
    <source>
        <dbReference type="SAM" id="MobiDB-lite"/>
    </source>
</evidence>
<dbReference type="AlphaFoldDB" id="A0A917SGA5"/>
<keyword evidence="2" id="KW-0472">Membrane</keyword>
<name>A0A917SGA5_9ACTN</name>
<feature type="transmembrane region" description="Helical" evidence="2">
    <location>
        <begin position="85"/>
        <end position="107"/>
    </location>
</feature>